<name>A0ABU0RQM0_9ACTN</name>
<evidence type="ECO:0000256" key="1">
    <source>
        <dbReference type="SAM" id="SignalP"/>
    </source>
</evidence>
<dbReference type="EMBL" id="JAUSZS010000004">
    <property type="protein sequence ID" value="MDQ0934281.1"/>
    <property type="molecule type" value="Genomic_DNA"/>
</dbReference>
<evidence type="ECO:0000313" key="2">
    <source>
        <dbReference type="EMBL" id="MDQ0934281.1"/>
    </source>
</evidence>
<feature type="chain" id="PRO_5045409746" evidence="1">
    <location>
        <begin position="29"/>
        <end position="144"/>
    </location>
</feature>
<reference evidence="2 3" key="1">
    <citation type="submission" date="2023-07" db="EMBL/GenBank/DDBJ databases">
        <title>Comparative genomics of wheat-associated soil bacteria to identify genetic determinants of phenazine resistance.</title>
        <authorList>
            <person name="Mouncey N."/>
        </authorList>
    </citation>
    <scope>NUCLEOTIDE SEQUENCE [LARGE SCALE GENOMIC DNA]</scope>
    <source>
        <strain evidence="2 3">W2I16</strain>
    </source>
</reference>
<keyword evidence="3" id="KW-1185">Reference proteome</keyword>
<accession>A0ABU0RQM0</accession>
<protein>
    <submittedName>
        <fullName evidence="2">Uncharacterized protein</fullName>
    </submittedName>
</protein>
<comment type="caution">
    <text evidence="2">The sequence shown here is derived from an EMBL/GenBank/DDBJ whole genome shotgun (WGS) entry which is preliminary data.</text>
</comment>
<evidence type="ECO:0000313" key="3">
    <source>
        <dbReference type="Proteomes" id="UP001223072"/>
    </source>
</evidence>
<dbReference type="Proteomes" id="UP001223072">
    <property type="component" value="Unassembled WGS sequence"/>
</dbReference>
<gene>
    <name evidence="2" type="ORF">QFZ49_004221</name>
</gene>
<organism evidence="2 3">
    <name type="scientific">Streptomyces turgidiscabies</name>
    <dbReference type="NCBI Taxonomy" id="85558"/>
    <lineage>
        <taxon>Bacteria</taxon>
        <taxon>Bacillati</taxon>
        <taxon>Actinomycetota</taxon>
        <taxon>Actinomycetes</taxon>
        <taxon>Kitasatosporales</taxon>
        <taxon>Streptomycetaceae</taxon>
        <taxon>Streptomyces</taxon>
    </lineage>
</organism>
<sequence length="144" mass="15445">MRKTTGKILALGTMATLAVAVSASPAAAADKTIRNVKGVYGISGEYWYNSGSSTRGLNSVGAHKSDLKKKSTLYARWLYKKPGGTYKVGQSWKKATLTRVHDGTYDAHAGWGKNDSHTGPKFPKNTVICTQFKGSSTKVCATLK</sequence>
<keyword evidence="1" id="KW-0732">Signal</keyword>
<feature type="signal peptide" evidence="1">
    <location>
        <begin position="1"/>
        <end position="28"/>
    </location>
</feature>
<dbReference type="RefSeq" id="WP_307627913.1">
    <property type="nucleotide sequence ID" value="NZ_JAUSZS010000004.1"/>
</dbReference>
<proteinExistence type="predicted"/>